<evidence type="ECO:0000313" key="2">
    <source>
        <dbReference type="WBParaSite" id="nRc.2.0.1.t17970-RA"/>
    </source>
</evidence>
<proteinExistence type="predicted"/>
<keyword evidence="1" id="KW-1185">Reference proteome</keyword>
<sequence length="164" mass="18587">MEYQFTLDENMALFVVVEDKYMSIYFCNVDPRTEEAYGRGFKLILPQYAVKHQLAIKRKTNINNNTTVSPTKIAGKDDSTTKIAKEEFVDATKILKEEVAVAKKIIKEEGIDATKFAGEQSDACEDQKAVSVQTRFVNELFIDCFKDPDYNSMLDTSSLDAETK</sequence>
<dbReference type="WBParaSite" id="nRc.2.0.1.t17970-RA">
    <property type="protein sequence ID" value="nRc.2.0.1.t17970-RA"/>
    <property type="gene ID" value="nRc.2.0.1.g17970"/>
</dbReference>
<evidence type="ECO:0000313" key="1">
    <source>
        <dbReference type="Proteomes" id="UP000887565"/>
    </source>
</evidence>
<dbReference type="AlphaFoldDB" id="A0A915IX37"/>
<reference evidence="2" key="1">
    <citation type="submission" date="2022-11" db="UniProtKB">
        <authorList>
            <consortium name="WormBaseParasite"/>
        </authorList>
    </citation>
    <scope>IDENTIFICATION</scope>
</reference>
<name>A0A915IX37_ROMCU</name>
<protein>
    <submittedName>
        <fullName evidence="2">Uncharacterized protein</fullName>
    </submittedName>
</protein>
<organism evidence="1 2">
    <name type="scientific">Romanomermis culicivorax</name>
    <name type="common">Nematode worm</name>
    <dbReference type="NCBI Taxonomy" id="13658"/>
    <lineage>
        <taxon>Eukaryota</taxon>
        <taxon>Metazoa</taxon>
        <taxon>Ecdysozoa</taxon>
        <taxon>Nematoda</taxon>
        <taxon>Enoplea</taxon>
        <taxon>Dorylaimia</taxon>
        <taxon>Mermithida</taxon>
        <taxon>Mermithoidea</taxon>
        <taxon>Mermithidae</taxon>
        <taxon>Romanomermis</taxon>
    </lineage>
</organism>
<dbReference type="Proteomes" id="UP000887565">
    <property type="component" value="Unplaced"/>
</dbReference>
<accession>A0A915IX37</accession>